<dbReference type="EMBL" id="CP043451">
    <property type="protein sequence ID" value="QEM06507.1"/>
    <property type="molecule type" value="Genomic_DNA"/>
</dbReference>
<reference evidence="1 2" key="1">
    <citation type="submission" date="2019-08" db="EMBL/GenBank/DDBJ databases">
        <title>Comparative genome analysis confer to the adaptation heavy metal polluted environment.</title>
        <authorList>
            <person name="Li Y."/>
        </authorList>
    </citation>
    <scope>NUCLEOTIDE SEQUENCE [LARGE SCALE GENOMIC DNA]</scope>
    <source>
        <strain evidence="1 2">P2</strain>
    </source>
</reference>
<sequence>MDFTDKKISNRKAIALLARNGIEVNDEEATVIVSFLYLMAKIHNRKMVLNDTEILKEKSNRSNNSLALH</sequence>
<dbReference type="Proteomes" id="UP000250557">
    <property type="component" value="Chromosome"/>
</dbReference>
<accession>A0AAE6JIQ0</accession>
<evidence type="ECO:0000313" key="2">
    <source>
        <dbReference type="Proteomes" id="UP000250557"/>
    </source>
</evidence>
<keyword evidence="1" id="KW-0813">Transport</keyword>
<evidence type="ECO:0000313" key="1">
    <source>
        <dbReference type="EMBL" id="QEM06507.1"/>
    </source>
</evidence>
<name>A0AAE6JIQ0_9SPHI</name>
<protein>
    <submittedName>
        <fullName evidence="1">PTS sugar transporter subunit IIBC</fullName>
    </submittedName>
</protein>
<keyword evidence="1" id="KW-0762">Sugar transport</keyword>
<organism evidence="1 2">
    <name type="scientific">Mucilaginibacter rubeus</name>
    <dbReference type="NCBI Taxonomy" id="2027860"/>
    <lineage>
        <taxon>Bacteria</taxon>
        <taxon>Pseudomonadati</taxon>
        <taxon>Bacteroidota</taxon>
        <taxon>Sphingobacteriia</taxon>
        <taxon>Sphingobacteriales</taxon>
        <taxon>Sphingobacteriaceae</taxon>
        <taxon>Mucilaginibacter</taxon>
    </lineage>
</organism>
<gene>
    <name evidence="1" type="ORF">DIU31_024425</name>
</gene>
<dbReference type="AlphaFoldDB" id="A0AAE6JIQ0"/>
<proteinExistence type="predicted"/>